<evidence type="ECO:0000256" key="3">
    <source>
        <dbReference type="ARBA" id="ARBA00022448"/>
    </source>
</evidence>
<protein>
    <recommendedName>
        <fullName evidence="6">Vacuolar protein sorting-associated protein 35</fullName>
    </recommendedName>
</protein>
<evidence type="ECO:0000313" key="8">
    <source>
        <dbReference type="EMBL" id="CCC51177.1"/>
    </source>
</evidence>
<comment type="similarity">
    <text evidence="2 6">Belongs to the VPS35 family.</text>
</comment>
<dbReference type="PIRSF" id="PIRSF009375">
    <property type="entry name" value="Retromer_Vps35"/>
    <property type="match status" value="1"/>
</dbReference>
<keyword evidence="3 6" id="KW-0813">Transport</keyword>
<evidence type="ECO:0000256" key="7">
    <source>
        <dbReference type="SAM" id="MobiDB-lite"/>
    </source>
</evidence>
<dbReference type="EMBL" id="HE573026">
    <property type="protein sequence ID" value="CCC51177.1"/>
    <property type="molecule type" value="Genomic_DNA"/>
</dbReference>
<dbReference type="Gene3D" id="1.25.40.660">
    <property type="entry name" value="Vacuolar protein sorting-associated protein 35, helical subcomplex Vps35-C"/>
    <property type="match status" value="1"/>
</dbReference>
<keyword evidence="4 6" id="KW-0653">Protein transport</keyword>
<name>G0U5M6_TRYVY</name>
<dbReference type="InterPro" id="IPR005378">
    <property type="entry name" value="Vps35"/>
</dbReference>
<evidence type="ECO:0000256" key="4">
    <source>
        <dbReference type="ARBA" id="ARBA00022927"/>
    </source>
</evidence>
<keyword evidence="5" id="KW-0472">Membrane</keyword>
<dbReference type="GO" id="GO:0005829">
    <property type="term" value="C:cytosol"/>
    <property type="evidence" value="ECO:0007669"/>
    <property type="project" value="GOC"/>
</dbReference>
<dbReference type="GO" id="GO:0006886">
    <property type="term" value="P:intracellular protein transport"/>
    <property type="evidence" value="ECO:0007669"/>
    <property type="project" value="TreeGrafter"/>
</dbReference>
<feature type="compositionally biased region" description="Polar residues" evidence="7">
    <location>
        <begin position="642"/>
        <end position="655"/>
    </location>
</feature>
<evidence type="ECO:0000256" key="5">
    <source>
        <dbReference type="ARBA" id="ARBA00023136"/>
    </source>
</evidence>
<reference evidence="8" key="1">
    <citation type="journal article" date="2012" name="Proc. Natl. Acad. Sci. U.S.A.">
        <title>Antigenic diversity is generated by distinct evolutionary mechanisms in African trypanosome species.</title>
        <authorList>
            <person name="Jackson A.P."/>
            <person name="Berry A."/>
            <person name="Aslett M."/>
            <person name="Allison H.C."/>
            <person name="Burton P."/>
            <person name="Vavrova-Anderson J."/>
            <person name="Brown R."/>
            <person name="Browne H."/>
            <person name="Corton N."/>
            <person name="Hauser H."/>
            <person name="Gamble J."/>
            <person name="Gilderthorp R."/>
            <person name="Marcello L."/>
            <person name="McQuillan J."/>
            <person name="Otto T.D."/>
            <person name="Quail M.A."/>
            <person name="Sanders M.J."/>
            <person name="van Tonder A."/>
            <person name="Ginger M.L."/>
            <person name="Field M.C."/>
            <person name="Barry J.D."/>
            <person name="Hertz-Fowler C."/>
            <person name="Berriman M."/>
        </authorList>
    </citation>
    <scope>NUCLEOTIDE SEQUENCE</scope>
    <source>
        <strain evidence="8">Y486</strain>
    </source>
</reference>
<evidence type="ECO:0000256" key="6">
    <source>
        <dbReference type="PIRNR" id="PIRNR009375"/>
    </source>
</evidence>
<evidence type="ECO:0000256" key="2">
    <source>
        <dbReference type="ARBA" id="ARBA00006536"/>
    </source>
</evidence>
<evidence type="ECO:0000256" key="1">
    <source>
        <dbReference type="ARBA" id="ARBA00004170"/>
    </source>
</evidence>
<sequence>MRLAHKSSGRIVTLYIYIFTRYRRFSTSLTFSFSFSLARTHTHTHNKKTKSIYGHSFFPSLFWLFVKSGREVCELGARVKGAIVVKECDLKMHSVALPAEGNNVLSLTGPVLTPEQEQERWLFEAIETVRESADAMHTHIQQRNLKAVWSSAATMLGELCTDVLAPQYYYELYVKVFDELQLLANFIREEHTKGRSLERMYETVQHTGRIVPRLYLLVTVGSVCIESGEQPALETMHDLIEMCKGVQHPTRGLFLRNFLLTMMKNKLPGDSGCPAAVVESAGGSAMVRDTAELILQNLNEMNWLWIRMEGRHPARVESQRALQRKHRDRKELCVLVGMNIVRISQLEGVERDAYASGILPRLLGIILMYREPLAQQYLLEVIVQVFPDEFHLFTLSKLLDALGDAAPGVDVSAVLAALMQRLGRYAALLRDGVVEASDVVGENHMQTVFDEFKNRLEAMMDASKQSGAQATGLGNSGVLQNAVRRNDCSSSSLSVAQPSPPITLVTYVKSMHNLVDLAFKINPTTAPEQVGLLLKCVSQRLPEQLKDTAAQTVEKMVVSVIETMKIPMVVLEVECLDQIIQQLPLPTRRTIACFLCETFLKAPSNNISSLSAAARLFELIAPLVYDDPSAGSAVEAERHGGSMSNRRNNKVSDTPTPEQLMEEQQLVCRVIHLLHCDDVATQMKIMNGVRKQVAKGGSQRNALVMLTLASLYIRLALRIRKNALAEAEATQASDYRETADESEEPAGSADPVAILEAAGVLCAKVFYLIHSGDGKGMLELIASEVPQQTFYLYVASGRAADTCGLPEVAYEHFVKAFLLYEESAGETTEQNSMLNYIISSLCTVQSMSEEAYECLATKVCQYSSKLLQKSDQSRAVAHCAQLFWKKGLSEDNQHRVVECLQRALKIANNINSQSQRYCLAVDLLGLILRYYAGQAPGVTTKHVTTLLDLADEDGRQLEQSEEGEHGADLKGAMVYYRNTLRYISARKEVDIRWSEIELPGDTQKDAGPPELVVEQE</sequence>
<dbReference type="InterPro" id="IPR042491">
    <property type="entry name" value="Vps35_C"/>
</dbReference>
<comment type="subcellular location">
    <subcellularLocation>
        <location evidence="1">Membrane</location>
        <topology evidence="1">Peripheral membrane protein</topology>
    </subcellularLocation>
</comment>
<dbReference type="Pfam" id="PF03635">
    <property type="entry name" value="Vps35"/>
    <property type="match status" value="1"/>
</dbReference>
<feature type="region of interest" description="Disordered" evidence="7">
    <location>
        <begin position="997"/>
        <end position="1016"/>
    </location>
</feature>
<dbReference type="GO" id="GO:0042147">
    <property type="term" value="P:retrograde transport, endosome to Golgi"/>
    <property type="evidence" value="ECO:0007669"/>
    <property type="project" value="InterPro"/>
</dbReference>
<dbReference type="GO" id="GO:0030906">
    <property type="term" value="C:retromer, cargo-selective complex"/>
    <property type="evidence" value="ECO:0007669"/>
    <property type="project" value="InterPro"/>
</dbReference>
<dbReference type="VEuPathDB" id="TriTrypDB:TvY486_1002300"/>
<dbReference type="GO" id="GO:0005770">
    <property type="term" value="C:late endosome"/>
    <property type="evidence" value="ECO:0007669"/>
    <property type="project" value="TreeGrafter"/>
</dbReference>
<gene>
    <name evidence="8" type="ORF">TVY486_1002300</name>
</gene>
<proteinExistence type="inferred from homology"/>
<dbReference type="AlphaFoldDB" id="G0U5M6"/>
<accession>G0U5M6</accession>
<feature type="region of interest" description="Disordered" evidence="7">
    <location>
        <begin position="634"/>
        <end position="655"/>
    </location>
</feature>
<dbReference type="PANTHER" id="PTHR11099:SF0">
    <property type="entry name" value="VACUOLAR PROTEIN SORTING-ASSOCIATED PROTEIN 35"/>
    <property type="match status" value="1"/>
</dbReference>
<dbReference type="PANTHER" id="PTHR11099">
    <property type="entry name" value="VACUOLAR SORTING PROTEIN 35"/>
    <property type="match status" value="1"/>
</dbReference>
<organism evidence="8">
    <name type="scientific">Trypanosoma vivax (strain Y486)</name>
    <dbReference type="NCBI Taxonomy" id="1055687"/>
    <lineage>
        <taxon>Eukaryota</taxon>
        <taxon>Discoba</taxon>
        <taxon>Euglenozoa</taxon>
        <taxon>Kinetoplastea</taxon>
        <taxon>Metakinetoplastina</taxon>
        <taxon>Trypanosomatida</taxon>
        <taxon>Trypanosomatidae</taxon>
        <taxon>Trypanosoma</taxon>
        <taxon>Duttonella</taxon>
    </lineage>
</organism>
<comment type="function">
    <text evidence="6">Plays a role in vesicular protein sorting.</text>
</comment>